<dbReference type="EMBL" id="NIGF01000024">
    <property type="protein sequence ID" value="PQV62711.1"/>
    <property type="molecule type" value="Genomic_DNA"/>
</dbReference>
<proteinExistence type="predicted"/>
<keyword evidence="2" id="KW-1185">Reference proteome</keyword>
<evidence type="ECO:0000313" key="1">
    <source>
        <dbReference type="EMBL" id="PQV62711.1"/>
    </source>
</evidence>
<name>A0A2S8SPJ7_9BACT</name>
<dbReference type="RefSeq" id="WP_123580858.1">
    <property type="nucleotide sequence ID" value="NZ_NIGF01000024.1"/>
</dbReference>
<evidence type="ECO:0000313" key="2">
    <source>
        <dbReference type="Proteomes" id="UP000237684"/>
    </source>
</evidence>
<organism evidence="1 2">
    <name type="scientific">Abditibacterium utsteinense</name>
    <dbReference type="NCBI Taxonomy" id="1960156"/>
    <lineage>
        <taxon>Bacteria</taxon>
        <taxon>Pseudomonadati</taxon>
        <taxon>Abditibacteriota</taxon>
        <taxon>Abditibacteriia</taxon>
        <taxon>Abditibacteriales</taxon>
        <taxon>Abditibacteriaceae</taxon>
        <taxon>Abditibacterium</taxon>
    </lineage>
</organism>
<protein>
    <recommendedName>
        <fullName evidence="3">Haloacid dehalogenase-like hydrolase</fullName>
    </recommendedName>
</protein>
<dbReference type="InParanoid" id="A0A2S8SPJ7"/>
<sequence length="116" mass="12801">MTETNSNPTPATQPAVTQTPPVIFLDFEGVLVFPDGQWSVEAMHELNRLCLETGGGLVLTTSCRYSAFVKALRKALLENGLDKAVTVLGETRDLDAYRKPESRVGWASIHARRALW</sequence>
<dbReference type="AlphaFoldDB" id="A0A2S8SPJ7"/>
<dbReference type="Proteomes" id="UP000237684">
    <property type="component" value="Unassembled WGS sequence"/>
</dbReference>
<evidence type="ECO:0008006" key="3">
    <source>
        <dbReference type="Google" id="ProtNLM"/>
    </source>
</evidence>
<reference evidence="1 2" key="1">
    <citation type="journal article" date="2018" name="Syst. Appl. Microbiol.">
        <title>Abditibacterium utsteinense sp. nov., the first cultivated member of candidate phylum FBP, isolated from ice-free Antarctic soil samples.</title>
        <authorList>
            <person name="Tahon G."/>
            <person name="Tytgat B."/>
            <person name="Lebbe L."/>
            <person name="Carlier A."/>
            <person name="Willems A."/>
        </authorList>
    </citation>
    <scope>NUCLEOTIDE SEQUENCE [LARGE SCALE GENOMIC DNA]</scope>
    <source>
        <strain evidence="1 2">LMG 29911</strain>
    </source>
</reference>
<gene>
    <name evidence="1" type="ORF">B1R32_12427</name>
</gene>
<accession>A0A2S8SPJ7</accession>
<comment type="caution">
    <text evidence="1">The sequence shown here is derived from an EMBL/GenBank/DDBJ whole genome shotgun (WGS) entry which is preliminary data.</text>
</comment>